<comment type="caution">
    <text evidence="1">The sequence shown here is derived from an EMBL/GenBank/DDBJ whole genome shotgun (WGS) entry which is preliminary data.</text>
</comment>
<dbReference type="EMBL" id="CM056820">
    <property type="protein sequence ID" value="KAJ8615724.1"/>
    <property type="molecule type" value="Genomic_DNA"/>
</dbReference>
<gene>
    <name evidence="1" type="ORF">MRB53_035096</name>
</gene>
<proteinExistence type="predicted"/>
<evidence type="ECO:0000313" key="2">
    <source>
        <dbReference type="Proteomes" id="UP001234297"/>
    </source>
</evidence>
<evidence type="ECO:0000313" key="1">
    <source>
        <dbReference type="EMBL" id="KAJ8615724.1"/>
    </source>
</evidence>
<protein>
    <submittedName>
        <fullName evidence="1">Uncharacterized protein</fullName>
    </submittedName>
</protein>
<name>A0ACC2K3S4_PERAE</name>
<sequence>MNDGAQKEMMIISSFGGAEDVSVGVSSCFVASGSPRIDPRIDKDRVLLLLFHRDRSLDNEGSILDASAQKTMRTNSSSSAGKASKSQCWPRNDPFLLQKASTNFH</sequence>
<keyword evidence="2" id="KW-1185">Reference proteome</keyword>
<reference evidence="1 2" key="1">
    <citation type="journal article" date="2022" name="Hortic Res">
        <title>A haplotype resolved chromosomal level avocado genome allows analysis of novel avocado genes.</title>
        <authorList>
            <person name="Nath O."/>
            <person name="Fletcher S.J."/>
            <person name="Hayward A."/>
            <person name="Shaw L.M."/>
            <person name="Masouleh A.K."/>
            <person name="Furtado A."/>
            <person name="Henry R.J."/>
            <person name="Mitter N."/>
        </authorList>
    </citation>
    <scope>NUCLEOTIDE SEQUENCE [LARGE SCALE GENOMIC DNA]</scope>
    <source>
        <strain evidence="2">cv. Hass</strain>
    </source>
</reference>
<organism evidence="1 2">
    <name type="scientific">Persea americana</name>
    <name type="common">Avocado</name>
    <dbReference type="NCBI Taxonomy" id="3435"/>
    <lineage>
        <taxon>Eukaryota</taxon>
        <taxon>Viridiplantae</taxon>
        <taxon>Streptophyta</taxon>
        <taxon>Embryophyta</taxon>
        <taxon>Tracheophyta</taxon>
        <taxon>Spermatophyta</taxon>
        <taxon>Magnoliopsida</taxon>
        <taxon>Magnoliidae</taxon>
        <taxon>Laurales</taxon>
        <taxon>Lauraceae</taxon>
        <taxon>Persea</taxon>
    </lineage>
</organism>
<accession>A0ACC2K3S4</accession>
<dbReference type="Proteomes" id="UP001234297">
    <property type="component" value="Chromosome 12"/>
</dbReference>